<evidence type="ECO:0000313" key="1">
    <source>
        <dbReference type="EMBL" id="KAJ8684713.1"/>
    </source>
</evidence>
<dbReference type="Proteomes" id="UP001239111">
    <property type="component" value="Chromosome 1"/>
</dbReference>
<proteinExistence type="predicted"/>
<gene>
    <name evidence="1" type="ORF">QAD02_020506</name>
</gene>
<reference evidence="1" key="1">
    <citation type="submission" date="2023-04" db="EMBL/GenBank/DDBJ databases">
        <title>A chromosome-level genome assembly of the parasitoid wasp Eretmocerus hayati.</title>
        <authorList>
            <person name="Zhong Y."/>
            <person name="Liu S."/>
            <person name="Liu Y."/>
        </authorList>
    </citation>
    <scope>NUCLEOTIDE SEQUENCE</scope>
    <source>
        <strain evidence="1">ZJU_SS_LIU_2023</strain>
    </source>
</reference>
<name>A0ACC2PMP1_9HYME</name>
<accession>A0ACC2PMP1</accession>
<sequence length="832" mass="92850">MPLQELLRRIEDLEIGLQSVNVNIPILSEEAASTGRLMSEQFALNSSTQNIIFDQSQISLRVQEDNTKAVERLKALLNSQNQQIETLSKRLRETENLLLSALFKASQTSENSLTDALLFSISEKFEEPNETIPTFNHVSVHLPPRTKKLCYLRVNDSNQQSGYVVRLETGPGIFAGECLVTNKNGMASLFIINTTEKEISLTIPPVMLQEFVETSKPIRTIGKQDEPTTETRVVLCVLPKTPGCTPAGKVLPEDSQGPAALGTTPTARSSKRARENLIGAPEQSQEGKTFHSYVNEIGIDIRSPAEKFKLSDWGGRNNGRNDDVHIQETSDAVEHIESIRPVSENVEDIGHIVDEIEVEPVKHVGRPEGYKSGKPHTSLLTKEESGKPHTSLLTEEESGKPHTSLLTEEESGKTHTSLLTEEESGTSRDIDKIDYKLGQLGISPPGTAAWDTFPIKMNDQFKRQNVELIHKRRKETSQTEKKSSLRDLGYNWKAVDLLSKSEMDHAREGCDDSIDDPEVVQVHRVAALPLQGPNVEAQVLNNEYGQDEHDDEVQIVFEGLQRPRLQIRDASKELRHLVLQPGIREEDEGYASGEKGPGRLPLDQRLQELGPQLLERPMVNLDMEMIEIMQNKGRQNQEEPVLIENEHLYERGPPFLIEVYLGEFGNPLPIELIEIERAPAPGLYEAVAPFQAPAVPRGLGARAVVEALHRGLFRMQSQAGLIQISHAHGLVALSPDRAIWRCHACVIDEPHACNGMGAFPRARTGSRAGLTPYLLCVWTNSLLLRRHRRVPNLPAGAGFALNSFHQFCKFSTHQFLFWIFNICPKSRPATQP</sequence>
<evidence type="ECO:0000313" key="2">
    <source>
        <dbReference type="Proteomes" id="UP001239111"/>
    </source>
</evidence>
<protein>
    <submittedName>
        <fullName evidence="1">Uncharacterized protein</fullName>
    </submittedName>
</protein>
<keyword evidence="2" id="KW-1185">Reference proteome</keyword>
<dbReference type="EMBL" id="CM056741">
    <property type="protein sequence ID" value="KAJ8684713.1"/>
    <property type="molecule type" value="Genomic_DNA"/>
</dbReference>
<organism evidence="1 2">
    <name type="scientific">Eretmocerus hayati</name>
    <dbReference type="NCBI Taxonomy" id="131215"/>
    <lineage>
        <taxon>Eukaryota</taxon>
        <taxon>Metazoa</taxon>
        <taxon>Ecdysozoa</taxon>
        <taxon>Arthropoda</taxon>
        <taxon>Hexapoda</taxon>
        <taxon>Insecta</taxon>
        <taxon>Pterygota</taxon>
        <taxon>Neoptera</taxon>
        <taxon>Endopterygota</taxon>
        <taxon>Hymenoptera</taxon>
        <taxon>Apocrita</taxon>
        <taxon>Proctotrupomorpha</taxon>
        <taxon>Chalcidoidea</taxon>
        <taxon>Aphelinidae</taxon>
        <taxon>Aphelininae</taxon>
        <taxon>Eretmocerus</taxon>
    </lineage>
</organism>
<comment type="caution">
    <text evidence="1">The sequence shown here is derived from an EMBL/GenBank/DDBJ whole genome shotgun (WGS) entry which is preliminary data.</text>
</comment>